<dbReference type="Proteomes" id="UP000326924">
    <property type="component" value="Unassembled WGS sequence"/>
</dbReference>
<evidence type="ECO:0000313" key="2">
    <source>
        <dbReference type="EMBL" id="KAA8893602.1"/>
    </source>
</evidence>
<evidence type="ECO:0000313" key="3">
    <source>
        <dbReference type="EMBL" id="KAA8893605.1"/>
    </source>
</evidence>
<evidence type="ECO:0000313" key="4">
    <source>
        <dbReference type="Proteomes" id="UP000326924"/>
    </source>
</evidence>
<name>A0A5J5EDD3_9PEZI</name>
<organism evidence="2 4">
    <name type="scientific">Sphaerosporella brunnea</name>
    <dbReference type="NCBI Taxonomy" id="1250544"/>
    <lineage>
        <taxon>Eukaryota</taxon>
        <taxon>Fungi</taxon>
        <taxon>Dikarya</taxon>
        <taxon>Ascomycota</taxon>
        <taxon>Pezizomycotina</taxon>
        <taxon>Pezizomycetes</taxon>
        <taxon>Pezizales</taxon>
        <taxon>Pyronemataceae</taxon>
        <taxon>Sphaerosporella</taxon>
    </lineage>
</organism>
<evidence type="ECO:0000256" key="1">
    <source>
        <dbReference type="SAM" id="MobiDB-lite"/>
    </source>
</evidence>
<dbReference type="EMBL" id="VXIS01000421">
    <property type="protein sequence ID" value="KAA8893605.1"/>
    <property type="molecule type" value="Genomic_DNA"/>
</dbReference>
<feature type="region of interest" description="Disordered" evidence="1">
    <location>
        <begin position="1"/>
        <end position="20"/>
    </location>
</feature>
<sequence>MTVLHNIATSGKHPPHPRPAIASDSYTMTEKNMPPKPSLKGSFAEAVLVKRSNIDLYQYTMRVCRNNRWDRKTGFNQNQMHEHTGRPALVRTIANTKEYTLGYRFRQWISGACIGVLIACFDNREVPGTGNYLRLQLFRRSSCLPSAPVAVPPPPPPPPPPPHRLPQPVYPASSMVIYPQLGLSKIQTSVDALPKHIADTVKTELDAHLAKCKPRSCRGGCCDHKTDGSEKRTRR</sequence>
<proteinExistence type="predicted"/>
<accession>A0A5J5EDD3</accession>
<keyword evidence="4" id="KW-1185">Reference proteome</keyword>
<reference evidence="2 4" key="1">
    <citation type="submission" date="2019-09" db="EMBL/GenBank/DDBJ databases">
        <title>Draft genome of the ectomycorrhizal ascomycete Sphaerosporella brunnea.</title>
        <authorList>
            <consortium name="DOE Joint Genome Institute"/>
            <person name="Benucci G.M."/>
            <person name="Marozzi G."/>
            <person name="Antonielli L."/>
            <person name="Sanchez S."/>
            <person name="Marco P."/>
            <person name="Wang X."/>
            <person name="Falini L.B."/>
            <person name="Barry K."/>
            <person name="Haridas S."/>
            <person name="Lipzen A."/>
            <person name="Labutti K."/>
            <person name="Grigoriev I.V."/>
            <person name="Murat C."/>
            <person name="Martin F."/>
            <person name="Albertini E."/>
            <person name="Donnini D."/>
            <person name="Bonito G."/>
        </authorList>
    </citation>
    <scope>NUCLEOTIDE SEQUENCE [LARGE SCALE GENOMIC DNA]</scope>
    <source>
        <strain evidence="2 4">Sb_GMNB300</strain>
    </source>
</reference>
<gene>
    <name evidence="2" type="ORF">FN846DRAFT_895832</name>
    <name evidence="3" type="ORF">FN846DRAFT_895835</name>
</gene>
<dbReference type="EMBL" id="VXIS01000421">
    <property type="protein sequence ID" value="KAA8893602.1"/>
    <property type="molecule type" value="Genomic_DNA"/>
</dbReference>
<comment type="caution">
    <text evidence="2">The sequence shown here is derived from an EMBL/GenBank/DDBJ whole genome shotgun (WGS) entry which is preliminary data.</text>
</comment>
<protein>
    <submittedName>
        <fullName evidence="2">Uncharacterized protein</fullName>
    </submittedName>
</protein>
<dbReference type="AlphaFoldDB" id="A0A5J5EDD3"/>